<gene>
    <name evidence="2" type="ORF">JI748_09880</name>
</gene>
<evidence type="ECO:0000313" key="3">
    <source>
        <dbReference type="Proteomes" id="UP000595857"/>
    </source>
</evidence>
<dbReference type="PANTHER" id="PTHR38048">
    <property type="entry name" value="EXPRESSED PROTEIN"/>
    <property type="match status" value="1"/>
</dbReference>
<dbReference type="InterPro" id="IPR012312">
    <property type="entry name" value="Hemerythrin-like"/>
</dbReference>
<dbReference type="CDD" id="cd12108">
    <property type="entry name" value="Hr-like"/>
    <property type="match status" value="1"/>
</dbReference>
<accession>A0ABX7C2X5</accession>
<dbReference type="EMBL" id="CP068046">
    <property type="protein sequence ID" value="QQR38102.1"/>
    <property type="molecule type" value="Genomic_DNA"/>
</dbReference>
<reference evidence="2 3" key="1">
    <citation type="submission" date="2021-01" db="EMBL/GenBank/DDBJ databases">
        <title>Genome seq and assembly of Devosia sp. LEGU1.</title>
        <authorList>
            <person name="Chhetri G."/>
        </authorList>
    </citation>
    <scope>NUCLEOTIDE SEQUENCE [LARGE SCALE GENOMIC DNA]</scope>
    <source>
        <strain evidence="2 3">LEGU1</strain>
    </source>
</reference>
<feature type="domain" description="Hemerythrin-like" evidence="1">
    <location>
        <begin position="49"/>
        <end position="191"/>
    </location>
</feature>
<sequence length="202" mass="22637">MCLLDPRTPPTHLPPMLLKDIQFFDDATRPPIPALPGITERQKLPGQHLKMIHDHLRDNMVTLGRLIERAAEGKASAEEVKAETADLVMVTNYRRFGTLCGQYCQFVHGHHSIEDQALFPSIRAQSPAFKAIADRLEAEHVVVHQLLERLIDTLIALADAPSRPKFDDAVEVYRALERVLLSHLGYEEEAIGDALGYFDIGV</sequence>
<protein>
    <submittedName>
        <fullName evidence="2">Hemerythrin domain-containing protein</fullName>
    </submittedName>
</protein>
<evidence type="ECO:0000259" key="1">
    <source>
        <dbReference type="Pfam" id="PF01814"/>
    </source>
</evidence>
<dbReference type="Gene3D" id="1.20.120.520">
    <property type="entry name" value="nmb1532 protein domain like"/>
    <property type="match status" value="1"/>
</dbReference>
<dbReference type="Pfam" id="PF01814">
    <property type="entry name" value="Hemerythrin"/>
    <property type="match status" value="1"/>
</dbReference>
<dbReference type="InterPro" id="IPR053206">
    <property type="entry name" value="Dimeric_xanthone_biosynth"/>
</dbReference>
<name>A0ABX7C2X5_9HYPH</name>
<keyword evidence="3" id="KW-1185">Reference proteome</keyword>
<organism evidence="2 3">
    <name type="scientific">Devosia rhizoryzae</name>
    <dbReference type="NCBI Taxonomy" id="2774137"/>
    <lineage>
        <taxon>Bacteria</taxon>
        <taxon>Pseudomonadati</taxon>
        <taxon>Pseudomonadota</taxon>
        <taxon>Alphaproteobacteria</taxon>
        <taxon>Hyphomicrobiales</taxon>
        <taxon>Devosiaceae</taxon>
        <taxon>Devosia</taxon>
    </lineage>
</organism>
<proteinExistence type="predicted"/>
<dbReference type="Proteomes" id="UP000595857">
    <property type="component" value="Chromosome"/>
</dbReference>
<dbReference type="PANTHER" id="PTHR38048:SF2">
    <property type="entry name" value="HEMERYTHRIN-LIKE DOMAIN-CONTAINING PROTEIN"/>
    <property type="match status" value="1"/>
</dbReference>
<evidence type="ECO:0000313" key="2">
    <source>
        <dbReference type="EMBL" id="QQR38102.1"/>
    </source>
</evidence>